<reference evidence="3 4" key="1">
    <citation type="journal article" date="2010" name="Stand. Genomic Sci.">
        <title>Complete genome sequence of Denitrovibrio acetiphilus type strain (N2460).</title>
        <authorList>
            <person name="Kiss H."/>
            <person name="Lang E."/>
            <person name="Lapidus A."/>
            <person name="Copeland A."/>
            <person name="Nolan M."/>
            <person name="Glavina Del Rio T."/>
            <person name="Chen F."/>
            <person name="Lucas S."/>
            <person name="Tice H."/>
            <person name="Cheng J.F."/>
            <person name="Han C."/>
            <person name="Goodwin L."/>
            <person name="Pitluck S."/>
            <person name="Liolios K."/>
            <person name="Pati A."/>
            <person name="Ivanova N."/>
            <person name="Mavromatis K."/>
            <person name="Chen A."/>
            <person name="Palaniappan K."/>
            <person name="Land M."/>
            <person name="Hauser L."/>
            <person name="Chang Y.J."/>
            <person name="Jeffries C.D."/>
            <person name="Detter J.C."/>
            <person name="Brettin T."/>
            <person name="Spring S."/>
            <person name="Rohde M."/>
            <person name="Goker M."/>
            <person name="Woyke T."/>
            <person name="Bristow J."/>
            <person name="Eisen J.A."/>
            <person name="Markowitz V."/>
            <person name="Hugenholtz P."/>
            <person name="Kyrpides N.C."/>
            <person name="Klenk H.P."/>
        </authorList>
    </citation>
    <scope>NUCLEOTIDE SEQUENCE [LARGE SCALE GENOMIC DNA]</scope>
    <source>
        <strain evidence="4">DSM 12809 / NBRC 114555 / N2460</strain>
    </source>
</reference>
<dbReference type="InParanoid" id="D4H442"/>
<keyword evidence="2" id="KW-0812">Transmembrane</keyword>
<keyword evidence="4" id="KW-1185">Reference proteome</keyword>
<dbReference type="Pfam" id="PF03743">
    <property type="entry name" value="TrbI"/>
    <property type="match status" value="1"/>
</dbReference>
<evidence type="ECO:0000256" key="1">
    <source>
        <dbReference type="SAM" id="MobiDB-lite"/>
    </source>
</evidence>
<dbReference type="KEGG" id="dap:Dacet_0555"/>
<feature type="transmembrane region" description="Helical" evidence="2">
    <location>
        <begin position="20"/>
        <end position="37"/>
    </location>
</feature>
<dbReference type="OrthoDB" id="15544at2"/>
<protein>
    <submittedName>
        <fullName evidence="3">TraB pilus assembly family protein</fullName>
    </submittedName>
</protein>
<dbReference type="eggNOG" id="COG3087">
    <property type="taxonomic scope" value="Bacteria"/>
</dbReference>
<dbReference type="STRING" id="522772.Dacet_0555"/>
<proteinExistence type="predicted"/>
<dbReference type="AlphaFoldDB" id="D4H442"/>
<dbReference type="PaxDb" id="522772-Dacet_0555"/>
<evidence type="ECO:0000313" key="4">
    <source>
        <dbReference type="Proteomes" id="UP000002012"/>
    </source>
</evidence>
<dbReference type="Proteomes" id="UP000002012">
    <property type="component" value="Chromosome"/>
</dbReference>
<dbReference type="EMBL" id="CP001968">
    <property type="protein sequence ID" value="ADD67353.1"/>
    <property type="molecule type" value="Genomic_DNA"/>
</dbReference>
<organism evidence="3 4">
    <name type="scientific">Denitrovibrio acetiphilus (strain DSM 12809 / NBRC 114555 / N2460)</name>
    <dbReference type="NCBI Taxonomy" id="522772"/>
    <lineage>
        <taxon>Bacteria</taxon>
        <taxon>Pseudomonadati</taxon>
        <taxon>Deferribacterota</taxon>
        <taxon>Deferribacteres</taxon>
        <taxon>Deferribacterales</taxon>
        <taxon>Geovibrionaceae</taxon>
        <taxon>Denitrovibrio</taxon>
    </lineage>
</organism>
<dbReference type="RefSeq" id="WP_013009897.1">
    <property type="nucleotide sequence ID" value="NC_013943.1"/>
</dbReference>
<keyword evidence="2" id="KW-1133">Transmembrane helix</keyword>
<feature type="region of interest" description="Disordered" evidence="1">
    <location>
        <begin position="120"/>
        <end position="146"/>
    </location>
</feature>
<feature type="compositionally biased region" description="Basic and acidic residues" evidence="1">
    <location>
        <begin position="135"/>
        <end position="146"/>
    </location>
</feature>
<name>D4H442_DENA2</name>
<keyword evidence="2" id="KW-0472">Membrane</keyword>
<gene>
    <name evidence="3" type="ordered locus">Dacet_0555</name>
</gene>
<sequence precursor="true">MNFREKYVALAPETKKKLNIAIVLFIGAVILTLMYYASGASKKRPAAVQRTTVNAKNFSAKEDRNTSLLLGIDKKFGDVLKRVEELENRKADLSFNNQPYQAQEPDKVIAAGETDFQKSVNSGGMRYPQEENNLEFDKPKDKKSRPTETIISGIDYISISVPQETEQKKSNPAKVNYVPSNSIFKAVLLTGVYAKTSTQGKSNPTPVIFRLTDLSFFPNEVRRNLAGCYVGGEAHAELSDERVHTRLTSFSCITSDRRQVVDIPVTGRVQGGDGSVGIAGKVISKQEAALLLAGVSGFIEGGAEGFSAANSTQNVNVFGTSEQTYTDDQIARNAIGKGVGKSAGVLTDFFEDLLQEIKPVIHAQGGQEVELIISKGFSLEMEEWEWTGIKY</sequence>
<dbReference type="CDD" id="cd16430">
    <property type="entry name" value="TraB"/>
    <property type="match status" value="1"/>
</dbReference>
<accession>D4H442</accession>
<evidence type="ECO:0000256" key="2">
    <source>
        <dbReference type="SAM" id="Phobius"/>
    </source>
</evidence>
<evidence type="ECO:0000313" key="3">
    <source>
        <dbReference type="EMBL" id="ADD67353.1"/>
    </source>
</evidence>
<dbReference type="InterPro" id="IPR005498">
    <property type="entry name" value="T4SS_VirB10/TraB/TrbI"/>
</dbReference>
<dbReference type="HOGENOM" id="CLU_046972_0_0_0"/>